<dbReference type="Pfam" id="PF13635">
    <property type="entry name" value="DUF4143"/>
    <property type="match status" value="1"/>
</dbReference>
<evidence type="ECO:0000259" key="2">
    <source>
        <dbReference type="Pfam" id="PF13635"/>
    </source>
</evidence>
<comment type="caution">
    <text evidence="3">The sequence shown here is derived from an EMBL/GenBank/DDBJ whole genome shotgun (WGS) entry which is preliminary data.</text>
</comment>
<dbReference type="EMBL" id="BAABJM010000002">
    <property type="protein sequence ID" value="GAA5056470.1"/>
    <property type="molecule type" value="Genomic_DNA"/>
</dbReference>
<feature type="domain" description="AAA" evidence="1">
    <location>
        <begin position="22"/>
        <end position="130"/>
    </location>
</feature>
<gene>
    <name evidence="3" type="ORF">GCM10023318_33930</name>
</gene>
<dbReference type="Pfam" id="PF13173">
    <property type="entry name" value="AAA_14"/>
    <property type="match status" value="1"/>
</dbReference>
<dbReference type="Proteomes" id="UP001500603">
    <property type="component" value="Unassembled WGS sequence"/>
</dbReference>
<reference evidence="4" key="1">
    <citation type="journal article" date="2019" name="Int. J. Syst. Evol. Microbiol.">
        <title>The Global Catalogue of Microorganisms (GCM) 10K type strain sequencing project: providing services to taxonomists for standard genome sequencing and annotation.</title>
        <authorList>
            <consortium name="The Broad Institute Genomics Platform"/>
            <consortium name="The Broad Institute Genome Sequencing Center for Infectious Disease"/>
            <person name="Wu L."/>
            <person name="Ma J."/>
        </authorList>
    </citation>
    <scope>NUCLEOTIDE SEQUENCE [LARGE SCALE GENOMIC DNA]</scope>
    <source>
        <strain evidence="4">JCM 18298</strain>
    </source>
</reference>
<dbReference type="PANTHER" id="PTHR43566:SF2">
    <property type="entry name" value="DUF4143 DOMAIN-CONTAINING PROTEIN"/>
    <property type="match status" value="1"/>
</dbReference>
<dbReference type="PANTHER" id="PTHR43566">
    <property type="entry name" value="CONSERVED PROTEIN"/>
    <property type="match status" value="1"/>
</dbReference>
<dbReference type="InterPro" id="IPR041682">
    <property type="entry name" value="AAA_14"/>
</dbReference>
<proteinExistence type="predicted"/>
<keyword evidence="4" id="KW-1185">Reference proteome</keyword>
<feature type="domain" description="DUF4143" evidence="2">
    <location>
        <begin position="195"/>
        <end position="372"/>
    </location>
</feature>
<protein>
    <submittedName>
        <fullName evidence="3">DUF4143 domain-containing protein</fullName>
    </submittedName>
</protein>
<evidence type="ECO:0000313" key="4">
    <source>
        <dbReference type="Proteomes" id="UP001500603"/>
    </source>
</evidence>
<dbReference type="RefSeq" id="WP_345496348.1">
    <property type="nucleotide sequence ID" value="NZ_BAABJM010000002.1"/>
</dbReference>
<evidence type="ECO:0000259" key="1">
    <source>
        <dbReference type="Pfam" id="PF13173"/>
    </source>
</evidence>
<dbReference type="InterPro" id="IPR025420">
    <property type="entry name" value="DUF4143"/>
</dbReference>
<name>A0ABP9KDB6_9NOCA</name>
<accession>A0ABP9KDB6</accession>
<evidence type="ECO:0000313" key="3">
    <source>
        <dbReference type="EMBL" id="GAA5056470.1"/>
    </source>
</evidence>
<organism evidence="3 4">
    <name type="scientific">Nocardia callitridis</name>
    <dbReference type="NCBI Taxonomy" id="648753"/>
    <lineage>
        <taxon>Bacteria</taxon>
        <taxon>Bacillati</taxon>
        <taxon>Actinomycetota</taxon>
        <taxon>Actinomycetes</taxon>
        <taxon>Mycobacteriales</taxon>
        <taxon>Nocardiaceae</taxon>
        <taxon>Nocardia</taxon>
    </lineage>
</organism>
<sequence>MGNYRRRVVDGELDELLPELSALAIEGAKGVGKTETALRRSEVVYALDDGVQRDLLAADPGRISRATGTVLIDEWQRHPAVWDEVRRSVDRDPRPGRFILTGSATPTEAPMHSGAGRIVQVRMRPMSLAERGLGATTVSLQALLSGRRDPIEGESAVDLPGYVDEIVGSGFPGIRPLSGRARRAQLDGYIARIVERDFPELGHRIRRPATLRAWLAAYAAATGTTTAYNAILDATTAGEVDKPAKSTTITYRDVLAQLWLLDPVPGWLPVDNSFARLARAPSHHLADPALAARLLNLTAETLLAGSGASKRTPFGANTLGQLFESLVALSMRVYAQSAEAGVNHLRTRNGDHEVDFIVTGPGGRIVAFETKLASTVDEQDVVHLRWLRNAVGDLLADAAVITTGRNAYRRPDGIAVIPAALLGP</sequence>